<keyword evidence="2" id="KW-1185">Reference proteome</keyword>
<dbReference type="AlphaFoldDB" id="F8PM46"/>
<dbReference type="InterPro" id="IPR046521">
    <property type="entry name" value="DUF6698"/>
</dbReference>
<evidence type="ECO:0000313" key="1">
    <source>
        <dbReference type="EMBL" id="EGO02678.1"/>
    </source>
</evidence>
<dbReference type="EMBL" id="GL945476">
    <property type="protein sequence ID" value="EGO02678.1"/>
    <property type="molecule type" value="Genomic_DNA"/>
</dbReference>
<gene>
    <name evidence="1" type="ORF">SERLA73DRAFT_47713</name>
</gene>
<dbReference type="STRING" id="936435.F8PM46"/>
<dbReference type="Pfam" id="PF20414">
    <property type="entry name" value="DUF6698"/>
    <property type="match status" value="1"/>
</dbReference>
<accession>F8PM46</accession>
<organism evidence="2">
    <name type="scientific">Serpula lacrymans var. lacrymans (strain S7.3)</name>
    <name type="common">Dry rot fungus</name>
    <dbReference type="NCBI Taxonomy" id="936435"/>
    <lineage>
        <taxon>Eukaryota</taxon>
        <taxon>Fungi</taxon>
        <taxon>Dikarya</taxon>
        <taxon>Basidiomycota</taxon>
        <taxon>Agaricomycotina</taxon>
        <taxon>Agaricomycetes</taxon>
        <taxon>Agaricomycetidae</taxon>
        <taxon>Boletales</taxon>
        <taxon>Coniophorineae</taxon>
        <taxon>Serpulaceae</taxon>
        <taxon>Serpula</taxon>
    </lineage>
</organism>
<proteinExistence type="predicted"/>
<evidence type="ECO:0000313" key="2">
    <source>
        <dbReference type="Proteomes" id="UP000008063"/>
    </source>
</evidence>
<dbReference type="Proteomes" id="UP000008063">
    <property type="component" value="Unassembled WGS sequence"/>
</dbReference>
<protein>
    <submittedName>
        <fullName evidence="1">Uncharacterized protein</fullName>
    </submittedName>
</protein>
<dbReference type="OrthoDB" id="2675119at2759"/>
<dbReference type="HOGENOM" id="CLU_185716_0_0_1"/>
<sequence>MIKATSASIAYAATQVRFALTFLPVFMKSDTVTDSESFYNSILNLFDDLDKIEEVLELLIWWNQYIF</sequence>
<reference evidence="2" key="1">
    <citation type="journal article" date="2011" name="Science">
        <title>The plant cell wall-decomposing machinery underlies the functional diversity of forest fungi.</title>
        <authorList>
            <person name="Eastwood D.C."/>
            <person name="Floudas D."/>
            <person name="Binder M."/>
            <person name="Majcherczyk A."/>
            <person name="Schneider P."/>
            <person name="Aerts A."/>
            <person name="Asiegbu F.O."/>
            <person name="Baker S.E."/>
            <person name="Barry K."/>
            <person name="Bendiksby M."/>
            <person name="Blumentritt M."/>
            <person name="Coutinho P.M."/>
            <person name="Cullen D."/>
            <person name="de Vries R.P."/>
            <person name="Gathman A."/>
            <person name="Goodell B."/>
            <person name="Henrissat B."/>
            <person name="Ihrmark K."/>
            <person name="Kauserud H."/>
            <person name="Kohler A."/>
            <person name="LaButti K."/>
            <person name="Lapidus A."/>
            <person name="Lavin J.L."/>
            <person name="Lee Y.-H."/>
            <person name="Lindquist E."/>
            <person name="Lilly W."/>
            <person name="Lucas S."/>
            <person name="Morin E."/>
            <person name="Murat C."/>
            <person name="Oguiza J.A."/>
            <person name="Park J."/>
            <person name="Pisabarro A.G."/>
            <person name="Riley R."/>
            <person name="Rosling A."/>
            <person name="Salamov A."/>
            <person name="Schmidt O."/>
            <person name="Schmutz J."/>
            <person name="Skrede I."/>
            <person name="Stenlid J."/>
            <person name="Wiebenga A."/>
            <person name="Xie X."/>
            <person name="Kuees U."/>
            <person name="Hibbett D.S."/>
            <person name="Hoffmeister D."/>
            <person name="Hoegberg N."/>
            <person name="Martin F."/>
            <person name="Grigoriev I.V."/>
            <person name="Watkinson S.C."/>
        </authorList>
    </citation>
    <scope>NUCLEOTIDE SEQUENCE [LARGE SCALE GENOMIC DNA]</scope>
    <source>
        <strain evidence="2">strain S7.3</strain>
    </source>
</reference>
<dbReference type="InParanoid" id="F8PM46"/>
<name>F8PM46_SERL3</name>